<organism evidence="4 5">
    <name type="scientific">Novosphingobium silvae</name>
    <dbReference type="NCBI Taxonomy" id="2692619"/>
    <lineage>
        <taxon>Bacteria</taxon>
        <taxon>Pseudomonadati</taxon>
        <taxon>Pseudomonadota</taxon>
        <taxon>Alphaproteobacteria</taxon>
        <taxon>Sphingomonadales</taxon>
        <taxon>Sphingomonadaceae</taxon>
        <taxon>Novosphingobium</taxon>
    </lineage>
</organism>
<reference evidence="4 5" key="1">
    <citation type="submission" date="2019-12" db="EMBL/GenBank/DDBJ databases">
        <authorList>
            <person name="Feng G."/>
            <person name="Zhu H."/>
        </authorList>
    </citation>
    <scope>NUCLEOTIDE SEQUENCE [LARGE SCALE GENOMIC DNA]</scope>
    <source>
        <strain evidence="4 5">FGD1</strain>
    </source>
</reference>
<proteinExistence type="predicted"/>
<accession>A0A7X4GL45</accession>
<evidence type="ECO:0000256" key="1">
    <source>
        <dbReference type="ARBA" id="ARBA00004196"/>
    </source>
</evidence>
<dbReference type="AlphaFoldDB" id="A0A7X4GL45"/>
<comment type="subcellular location">
    <subcellularLocation>
        <location evidence="1">Cell envelope</location>
    </subcellularLocation>
</comment>
<sequence>MEPASHPTSRTKGNPEADRAIPLSDAAGEGVMEEAAIVPGPASLGGHGFDAPASLGATSHAGQNGAHPAEVIEPGHIEPGRALALIDFSPPQLAMGEKLIRMAYRMGVPGSMLSGPVGKKGRNRLLATVDNTLPGNRAAGTAIRAGHFLVHGAKTPIAQVDFSGAQRMTPPLEKVVHSFSWLSDLEACAAREQGAPVAERVLTAWLQANSAPPSKPGKGPAWNVGNTGMRLANWLAHAPLILSGEKSLRLRTLAHVSATARWLDRHVTHAEDGLAEVAGWVGIIAAGLLLPDGRPRRLYGEAGLIKALGELMGDDGGVLSRSPLAQMEAIALLVRLRNCYHATRRDAPPAAERVVELLLPPLLALAHGDGGLGSWQGGWAVSAQDLDALVRASGVRTRPLRDVRQWGYQRVVAHKSILQFDAAPPPMPRHARFGCASTLAFEFSHGVHRIVVNCGGAASGGGLVPVRLEQGLRATAAHSTLTLDDANSTAVLIGGAIGSGVTEVTLDRKTLQQENALAATRLDASHNGYAARYGLSHQRILLLRDDGTELRGEDLLLPSGRKGKRGMIGFAIRFHLGPEVEVNLTADGRGAALSLPDGGYWQFRSTSGEEAGQVTVEDSLWVDGQGRPQATQQLVIQGMVSRGGGTFGWLLKKMN</sequence>
<dbReference type="Gene3D" id="2.70.98.70">
    <property type="match status" value="1"/>
</dbReference>
<feature type="domain" description="Heparinase II/III-like C-terminal" evidence="3">
    <location>
        <begin position="396"/>
        <end position="649"/>
    </location>
</feature>
<feature type="region of interest" description="Disordered" evidence="2">
    <location>
        <begin position="1"/>
        <end position="21"/>
    </location>
</feature>
<feature type="compositionally biased region" description="Polar residues" evidence="2">
    <location>
        <begin position="1"/>
        <end position="12"/>
    </location>
</feature>
<protein>
    <submittedName>
        <fullName evidence="4">Heparinase</fullName>
    </submittedName>
</protein>
<dbReference type="GO" id="GO:0030313">
    <property type="term" value="C:cell envelope"/>
    <property type="evidence" value="ECO:0007669"/>
    <property type="project" value="UniProtKB-SubCell"/>
</dbReference>
<keyword evidence="5" id="KW-1185">Reference proteome</keyword>
<evidence type="ECO:0000313" key="4">
    <source>
        <dbReference type="EMBL" id="MYL99614.1"/>
    </source>
</evidence>
<dbReference type="Gene3D" id="1.50.10.100">
    <property type="entry name" value="Chondroitin AC/alginate lyase"/>
    <property type="match status" value="1"/>
</dbReference>
<evidence type="ECO:0000256" key="2">
    <source>
        <dbReference type="SAM" id="MobiDB-lite"/>
    </source>
</evidence>
<comment type="caution">
    <text evidence="4">The sequence shown here is derived from an EMBL/GenBank/DDBJ whole genome shotgun (WGS) entry which is preliminary data.</text>
</comment>
<dbReference type="InterPro" id="IPR008929">
    <property type="entry name" value="Chondroitin_lyas"/>
</dbReference>
<dbReference type="InterPro" id="IPR012480">
    <property type="entry name" value="Hepar_II_III_C"/>
</dbReference>
<dbReference type="GO" id="GO:0016829">
    <property type="term" value="F:lyase activity"/>
    <property type="evidence" value="ECO:0007669"/>
    <property type="project" value="InterPro"/>
</dbReference>
<gene>
    <name evidence="4" type="ORF">GR702_17780</name>
</gene>
<name>A0A7X4GL45_9SPHN</name>
<dbReference type="Proteomes" id="UP000465810">
    <property type="component" value="Unassembled WGS sequence"/>
</dbReference>
<feature type="region of interest" description="Disordered" evidence="2">
    <location>
        <begin position="48"/>
        <end position="72"/>
    </location>
</feature>
<dbReference type="EMBL" id="WVTD01000017">
    <property type="protein sequence ID" value="MYL99614.1"/>
    <property type="molecule type" value="Genomic_DNA"/>
</dbReference>
<evidence type="ECO:0000313" key="5">
    <source>
        <dbReference type="Proteomes" id="UP000465810"/>
    </source>
</evidence>
<dbReference type="Pfam" id="PF07940">
    <property type="entry name" value="Hepar_II_III_C"/>
    <property type="match status" value="1"/>
</dbReference>
<evidence type="ECO:0000259" key="3">
    <source>
        <dbReference type="Pfam" id="PF07940"/>
    </source>
</evidence>